<dbReference type="Pfam" id="PF07715">
    <property type="entry name" value="Plug"/>
    <property type="match status" value="1"/>
</dbReference>
<evidence type="ECO:0000256" key="2">
    <source>
        <dbReference type="ARBA" id="ARBA00023136"/>
    </source>
</evidence>
<dbReference type="EMBL" id="CDOE01000065">
    <property type="protein sequence ID" value="CEN36999.1"/>
    <property type="molecule type" value="Genomic_DNA"/>
</dbReference>
<dbReference type="Gene3D" id="2.40.170.20">
    <property type="entry name" value="TonB-dependent receptor, beta-barrel domain"/>
    <property type="match status" value="1"/>
</dbReference>
<dbReference type="Proteomes" id="UP000044026">
    <property type="component" value="Unassembled WGS sequence"/>
</dbReference>
<gene>
    <name evidence="4" type="ORF">CCAN12_680051</name>
</gene>
<evidence type="ECO:0000313" key="4">
    <source>
        <dbReference type="EMBL" id="CEN36999.1"/>
    </source>
</evidence>
<evidence type="ECO:0000256" key="1">
    <source>
        <dbReference type="ARBA" id="ARBA00004442"/>
    </source>
</evidence>
<evidence type="ECO:0000256" key="3">
    <source>
        <dbReference type="ARBA" id="ARBA00023237"/>
    </source>
</evidence>
<dbReference type="SUPFAM" id="SSF49464">
    <property type="entry name" value="Carboxypeptidase regulatory domain-like"/>
    <property type="match status" value="1"/>
</dbReference>
<sequence length="828" mass="94082">MKKILLLLALVTTTAWGQQFSVTGRVTDGNSNEPLEYATIVLEPIQNPKGITGGVTDPKGNFKIEAPKGIYHIKIQFFSYKTYEIKNFNLSENKNLGNIILKEDITDLDGVTLTAERTTVELHLDKKIYNVGQDMTVKGGSVSDVLDNVPSVSVDVEGKVSLRGNENVRILINGKPSALSGMNDEALRQLPAESIEKVEVITNPSSRYDAEGTAGIINIILKKGSAIGFMGSSTLTLGHPDNYGASVNLNLRKRDWTFFNNTAYSYRNSPGYTAYNQQNFDTSTGLISNYQDEYRATDRLRKGLNINLGAEYRFNDKTSITNTIIYGNRNSDDLVKTDYANYNSNKVLTVKRYRDQNETGTDHRFQYAFNFEHRFNEAGHKLTADYQFSTSKENEEAIITETVLTTNTHLPTEKIINKDHSKSHLVQVDYVLPIGKDKKTQFEAGYRATIDDNNIDYTVGTINALGHLSVNPNFSNEFAFDQIINAFYSQFGTKKGKWNFMGGLRLEHTQLNSTLKTTGEDFSKNYAGLFPSIYIGHEFSENQQLSLSYSRRLRRPWSRFINPFVSRSSSTNLFGGNPDIDPTYTNAYEVAYLKRWDKFSLNSSVYYNHSTQVFEMIALETGNFVEIVNPQNPSQPISVPVMLRRPINLSDEDRLGVEFTATYTPKTSWRFMWNVNFFHSKTAGNYSYVNYLGNTVNQNFDTQDTSWSTRLTAKLPLPYKIDFQTNISYSAPRKSAQSEREGMLSANLALSKEVLNKKGTLSLNVSDLFNSQKMVADTRTKNVFSHSEMQWRKRQILLNFTYRFGNMKMQQKQRRQQDFNADDANFEF</sequence>
<dbReference type="InterPro" id="IPR012910">
    <property type="entry name" value="Plug_dom"/>
</dbReference>
<dbReference type="PANTHER" id="PTHR40980:SF4">
    <property type="entry name" value="TONB-DEPENDENT RECEPTOR-LIKE BETA-BARREL DOMAIN-CONTAINING PROTEIN"/>
    <property type="match status" value="1"/>
</dbReference>
<dbReference type="GeneID" id="69581456"/>
<evidence type="ECO:0000313" key="5">
    <source>
        <dbReference type="Proteomes" id="UP000044026"/>
    </source>
</evidence>
<dbReference type="Pfam" id="PF14905">
    <property type="entry name" value="OMP_b-brl_3"/>
    <property type="match status" value="1"/>
</dbReference>
<dbReference type="InterPro" id="IPR008969">
    <property type="entry name" value="CarboxyPept-like_regulatory"/>
</dbReference>
<dbReference type="PANTHER" id="PTHR40980">
    <property type="entry name" value="PLUG DOMAIN-CONTAINING PROTEIN"/>
    <property type="match status" value="1"/>
</dbReference>
<dbReference type="Gene3D" id="2.60.40.1120">
    <property type="entry name" value="Carboxypeptidase-like, regulatory domain"/>
    <property type="match status" value="1"/>
</dbReference>
<keyword evidence="3" id="KW-0998">Cell outer membrane</keyword>
<dbReference type="InterPro" id="IPR037066">
    <property type="entry name" value="Plug_dom_sf"/>
</dbReference>
<protein>
    <submittedName>
        <fullName evidence="4">Uncharacterized protein</fullName>
    </submittedName>
</protein>
<organism evidence="4 5">
    <name type="scientific">Capnocytophaga canimorsus</name>
    <dbReference type="NCBI Taxonomy" id="28188"/>
    <lineage>
        <taxon>Bacteria</taxon>
        <taxon>Pseudomonadati</taxon>
        <taxon>Bacteroidota</taxon>
        <taxon>Flavobacteriia</taxon>
        <taxon>Flavobacteriales</taxon>
        <taxon>Flavobacteriaceae</taxon>
        <taxon>Capnocytophaga</taxon>
    </lineage>
</organism>
<reference evidence="4 5" key="1">
    <citation type="submission" date="2015-01" db="EMBL/GenBank/DDBJ databases">
        <authorList>
            <person name="Xiang T."/>
            <person name="Song Y."/>
            <person name="Huang L."/>
            <person name="Wang B."/>
            <person name="Wu P."/>
        </authorList>
    </citation>
    <scope>NUCLEOTIDE SEQUENCE [LARGE SCALE GENOMIC DNA]</scope>
    <source>
        <strain evidence="4 5">Cc12</strain>
    </source>
</reference>
<dbReference type="SUPFAM" id="SSF56935">
    <property type="entry name" value="Porins"/>
    <property type="match status" value="1"/>
</dbReference>
<dbReference type="GO" id="GO:0009279">
    <property type="term" value="C:cell outer membrane"/>
    <property type="evidence" value="ECO:0007669"/>
    <property type="project" value="UniProtKB-SubCell"/>
</dbReference>
<dbReference type="RefSeq" id="WP_042000454.1">
    <property type="nucleotide sequence ID" value="NZ_CP022382.1"/>
</dbReference>
<dbReference type="Pfam" id="PF13715">
    <property type="entry name" value="CarbopepD_reg_2"/>
    <property type="match status" value="1"/>
</dbReference>
<dbReference type="AlphaFoldDB" id="A0A0B7HEC8"/>
<dbReference type="Gene3D" id="2.170.130.10">
    <property type="entry name" value="TonB-dependent receptor, plug domain"/>
    <property type="match status" value="1"/>
</dbReference>
<proteinExistence type="predicted"/>
<dbReference type="InterPro" id="IPR036942">
    <property type="entry name" value="Beta-barrel_TonB_sf"/>
</dbReference>
<keyword evidence="2" id="KW-0472">Membrane</keyword>
<comment type="subcellular location">
    <subcellularLocation>
        <location evidence="1">Cell outer membrane</location>
    </subcellularLocation>
</comment>
<accession>A0A0B7HEC8</accession>
<name>A0A0B7HEC8_9FLAO</name>
<dbReference type="InterPro" id="IPR041700">
    <property type="entry name" value="OMP_b-brl_3"/>
</dbReference>